<evidence type="ECO:0000313" key="2">
    <source>
        <dbReference type="Proteomes" id="UP001057402"/>
    </source>
</evidence>
<gene>
    <name evidence="1" type="ORF">MLD38_033098</name>
</gene>
<reference evidence="2" key="1">
    <citation type="journal article" date="2023" name="Front. Plant Sci.">
        <title>Chromosomal-level genome assembly of Melastoma candidum provides insights into trichome evolution.</title>
        <authorList>
            <person name="Zhong Y."/>
            <person name="Wu W."/>
            <person name="Sun C."/>
            <person name="Zou P."/>
            <person name="Liu Y."/>
            <person name="Dai S."/>
            <person name="Zhou R."/>
        </authorList>
    </citation>
    <scope>NUCLEOTIDE SEQUENCE [LARGE SCALE GENOMIC DNA]</scope>
</reference>
<evidence type="ECO:0000313" key="1">
    <source>
        <dbReference type="EMBL" id="KAI4319510.1"/>
    </source>
</evidence>
<protein>
    <submittedName>
        <fullName evidence="1">Uncharacterized protein</fullName>
    </submittedName>
</protein>
<name>A0ACB9M5T1_9MYRT</name>
<organism evidence="1 2">
    <name type="scientific">Melastoma candidum</name>
    <dbReference type="NCBI Taxonomy" id="119954"/>
    <lineage>
        <taxon>Eukaryota</taxon>
        <taxon>Viridiplantae</taxon>
        <taxon>Streptophyta</taxon>
        <taxon>Embryophyta</taxon>
        <taxon>Tracheophyta</taxon>
        <taxon>Spermatophyta</taxon>
        <taxon>Magnoliopsida</taxon>
        <taxon>eudicotyledons</taxon>
        <taxon>Gunneridae</taxon>
        <taxon>Pentapetalae</taxon>
        <taxon>rosids</taxon>
        <taxon>malvids</taxon>
        <taxon>Myrtales</taxon>
        <taxon>Melastomataceae</taxon>
        <taxon>Melastomatoideae</taxon>
        <taxon>Melastomateae</taxon>
        <taxon>Melastoma</taxon>
    </lineage>
</organism>
<proteinExistence type="predicted"/>
<keyword evidence="2" id="KW-1185">Reference proteome</keyword>
<sequence length="808" mass="89281">MKSTRSQQHRSTADTKQRVARALSKVSDRDTHRIGVEELESIVRSLNRDSLPAFVSCVLVDGDGSPAVRRECVRLIGFLVRSHGWLMGPFLGKMIGCVVRRLKDKDVDSGVRDACVETVGVMASLCSEEADGAEVFVTLVRPLFEAIGEQHKQVQLGSALCLARVVDCTRCPPVSILQRLLARTTKLLRNPHFMAKSALIQLNTSMIQAGGAPTESLLSAAVASILDSLKSTEWATRKAAASSLADIATGGGPLLSTLRGSCIQSLEECRFDKVKPVRDVVLQALNSWKVLPGKDYSKQSTAVPSFKETSCASSICESGHTVMKNVGTDSIIKRVPLSLKKASQNHVEQQEHFQPEGWHIEIAVPKTRRIDHLNDEESECSTMTKVAEVLSADLASSQEMAYDYVNMDDKHDSSFLSNHVADNFLIERTEDSKRYINRTGSYKPGRRIEHGMIEEVSSKEHIFPVNMGRRESLDSTTMEAPLSNCRCCEKIVKEMSCIRQQLSEMEKKQSSLLGFLQVLLTRLTENDTSLKPKVTALEQAMGRIQQGLIHERNFSHHASPIAKEKAESLYSPKLSPYSHGQYIETKSELSSPSTKKNDRPANNPLAGSGIMSKTSAKLGPSPWSGSNSNIRTNRTVKDAVRCYDSMTPHGAAIQNMRSTVAYVSPRRSVTSTGLDPNFSWKHVSHFLAMGDLDSAYVEAVLSGDEQVLIQLLIRTGPVIEHLSEKTAINVLNILGSYLIEQRYFNLILPWWQQIVDLTAVHGSKYNIVSKTVLPFVQTALNSDIFSTAERRSINQVAMNLQLVECNAN</sequence>
<dbReference type="EMBL" id="CM042889">
    <property type="protein sequence ID" value="KAI4319510.1"/>
    <property type="molecule type" value="Genomic_DNA"/>
</dbReference>
<dbReference type="Proteomes" id="UP001057402">
    <property type="component" value="Chromosome 10"/>
</dbReference>
<comment type="caution">
    <text evidence="1">The sequence shown here is derived from an EMBL/GenBank/DDBJ whole genome shotgun (WGS) entry which is preliminary data.</text>
</comment>
<accession>A0ACB9M5T1</accession>